<evidence type="ECO:0000313" key="2">
    <source>
        <dbReference type="Proteomes" id="UP000192247"/>
    </source>
</evidence>
<sequence length="113" mass="13369">MISYKHELSQARTARGGRHSLVVSPALARELERDIKEHYKKLYNERAGSLVPAKVWNPTLDKIQDTVLNFVHSPLKPVEMFIRELYQYRPAKRRRSMTASIDHQLKFLFKTRY</sequence>
<gene>
    <name evidence="1" type="ORF">BIW11_08197</name>
</gene>
<keyword evidence="2" id="KW-1185">Reference proteome</keyword>
<dbReference type="Proteomes" id="UP000192247">
    <property type="component" value="Unassembled WGS sequence"/>
</dbReference>
<dbReference type="InParanoid" id="A0A1V9XQY0"/>
<organism evidence="1 2">
    <name type="scientific">Tropilaelaps mercedesae</name>
    <dbReference type="NCBI Taxonomy" id="418985"/>
    <lineage>
        <taxon>Eukaryota</taxon>
        <taxon>Metazoa</taxon>
        <taxon>Ecdysozoa</taxon>
        <taxon>Arthropoda</taxon>
        <taxon>Chelicerata</taxon>
        <taxon>Arachnida</taxon>
        <taxon>Acari</taxon>
        <taxon>Parasitiformes</taxon>
        <taxon>Mesostigmata</taxon>
        <taxon>Gamasina</taxon>
        <taxon>Dermanyssoidea</taxon>
        <taxon>Laelapidae</taxon>
        <taxon>Tropilaelaps</taxon>
    </lineage>
</organism>
<evidence type="ECO:0000313" key="1">
    <source>
        <dbReference type="EMBL" id="OQR75792.1"/>
    </source>
</evidence>
<proteinExistence type="predicted"/>
<dbReference type="AlphaFoldDB" id="A0A1V9XQY0"/>
<reference evidence="1 2" key="1">
    <citation type="journal article" date="2017" name="Gigascience">
        <title>Draft genome of the honey bee ectoparasitic mite, Tropilaelaps mercedesae, is shaped by the parasitic life history.</title>
        <authorList>
            <person name="Dong X."/>
            <person name="Armstrong S.D."/>
            <person name="Xia D."/>
            <person name="Makepeace B.L."/>
            <person name="Darby A.C."/>
            <person name="Kadowaki T."/>
        </authorList>
    </citation>
    <scope>NUCLEOTIDE SEQUENCE [LARGE SCALE GENOMIC DNA]</scope>
    <source>
        <strain evidence="1">Wuxi-XJTLU</strain>
    </source>
</reference>
<dbReference type="EMBL" id="MNPL01005777">
    <property type="protein sequence ID" value="OQR75792.1"/>
    <property type="molecule type" value="Genomic_DNA"/>
</dbReference>
<accession>A0A1V9XQY0</accession>
<dbReference type="OrthoDB" id="6497037at2759"/>
<name>A0A1V9XQY0_9ACAR</name>
<comment type="caution">
    <text evidence="1">The sequence shown here is derived from an EMBL/GenBank/DDBJ whole genome shotgun (WGS) entry which is preliminary data.</text>
</comment>
<protein>
    <submittedName>
        <fullName evidence="1">Uncharacterized protein</fullName>
    </submittedName>
</protein>